<sequence length="424" mass="48875">MQLLYYYHRKKHISDPFVRTVVQNDIRNLLVVPIRINQLLGTFPLSLNKSDLTLDKSWKSNLLVLICLLLQFNSPYLFSLAISKEDYEKMYTNYNKTAETTQTVINSLINFIENICLLIFIRGRAKIQLFYSEFFESFVNLLEPCYKLGKQQEFNFPLRISRLRKVLGMIFFFGVLNLGGTWFVAIGKGIAAGLGFQKVTLFAIASAYWTIMHHFRQLTCYFYICTIMCFQLSFKALGILSSGEYDLNEKTPDQHRRIIWTMQTFQKLDGFVKGFHELFGIQLLSICIVILLPILNSTFEILNAFKAENFGGWELFALASVLPHLVTLILTFFILCDVSTMVVHEATTCVTDFRSIKSIDELTEIQEKIRLFYISTLSNPPCICPGKFFTLGRHILPPALGLMTTYLIVLQQFSLQEEAERVSM</sequence>
<evidence type="ECO:0000256" key="2">
    <source>
        <dbReference type="ARBA" id="ARBA00022475"/>
    </source>
</evidence>
<comment type="subcellular location">
    <subcellularLocation>
        <location evidence="1">Cell membrane</location>
        <topology evidence="1">Multi-pass membrane protein</topology>
    </subcellularLocation>
</comment>
<evidence type="ECO:0008006" key="9">
    <source>
        <dbReference type="Google" id="ProtNLM"/>
    </source>
</evidence>
<keyword evidence="8" id="KW-1185">Reference proteome</keyword>
<accession>A0ABP1R599</accession>
<dbReference type="EMBL" id="CAXLJM020000057">
    <property type="protein sequence ID" value="CAL8118094.1"/>
    <property type="molecule type" value="Genomic_DNA"/>
</dbReference>
<feature type="transmembrane region" description="Helical" evidence="6">
    <location>
        <begin position="278"/>
        <end position="295"/>
    </location>
</feature>
<keyword evidence="2" id="KW-1003">Cell membrane</keyword>
<evidence type="ECO:0000256" key="4">
    <source>
        <dbReference type="ARBA" id="ARBA00022989"/>
    </source>
</evidence>
<keyword evidence="3 6" id="KW-0812">Transmembrane</keyword>
<reference evidence="7 8" key="1">
    <citation type="submission" date="2024-08" db="EMBL/GenBank/DDBJ databases">
        <authorList>
            <person name="Cucini C."/>
            <person name="Frati F."/>
        </authorList>
    </citation>
    <scope>NUCLEOTIDE SEQUENCE [LARGE SCALE GENOMIC DNA]</scope>
</reference>
<name>A0ABP1R599_9HEXA</name>
<feature type="transmembrane region" description="Helical" evidence="6">
    <location>
        <begin position="315"/>
        <end position="335"/>
    </location>
</feature>
<evidence type="ECO:0000256" key="1">
    <source>
        <dbReference type="ARBA" id="ARBA00004651"/>
    </source>
</evidence>
<feature type="transmembrane region" description="Helical" evidence="6">
    <location>
        <begin position="190"/>
        <end position="209"/>
    </location>
</feature>
<evidence type="ECO:0000256" key="3">
    <source>
        <dbReference type="ARBA" id="ARBA00022692"/>
    </source>
</evidence>
<protein>
    <recommendedName>
        <fullName evidence="9">Gustatory receptor</fullName>
    </recommendedName>
</protein>
<organism evidence="7 8">
    <name type="scientific">Orchesella dallaii</name>
    <dbReference type="NCBI Taxonomy" id="48710"/>
    <lineage>
        <taxon>Eukaryota</taxon>
        <taxon>Metazoa</taxon>
        <taxon>Ecdysozoa</taxon>
        <taxon>Arthropoda</taxon>
        <taxon>Hexapoda</taxon>
        <taxon>Collembola</taxon>
        <taxon>Entomobryomorpha</taxon>
        <taxon>Entomobryoidea</taxon>
        <taxon>Orchesellidae</taxon>
        <taxon>Orchesellinae</taxon>
        <taxon>Orchesella</taxon>
    </lineage>
</organism>
<dbReference type="Pfam" id="PF08395">
    <property type="entry name" value="7tm_7"/>
    <property type="match status" value="1"/>
</dbReference>
<evidence type="ECO:0000313" key="7">
    <source>
        <dbReference type="EMBL" id="CAL8118094.1"/>
    </source>
</evidence>
<feature type="transmembrane region" description="Helical" evidence="6">
    <location>
        <begin position="221"/>
        <end position="240"/>
    </location>
</feature>
<evidence type="ECO:0000313" key="8">
    <source>
        <dbReference type="Proteomes" id="UP001642540"/>
    </source>
</evidence>
<comment type="caution">
    <text evidence="7">The sequence shown here is derived from an EMBL/GenBank/DDBJ whole genome shotgun (WGS) entry which is preliminary data.</text>
</comment>
<evidence type="ECO:0000256" key="6">
    <source>
        <dbReference type="SAM" id="Phobius"/>
    </source>
</evidence>
<feature type="transmembrane region" description="Helical" evidence="6">
    <location>
        <begin position="62"/>
        <end position="83"/>
    </location>
</feature>
<proteinExistence type="predicted"/>
<feature type="transmembrane region" description="Helical" evidence="6">
    <location>
        <begin position="103"/>
        <end position="121"/>
    </location>
</feature>
<keyword evidence="5 6" id="KW-0472">Membrane</keyword>
<evidence type="ECO:0000256" key="5">
    <source>
        <dbReference type="ARBA" id="ARBA00023136"/>
    </source>
</evidence>
<dbReference type="Proteomes" id="UP001642540">
    <property type="component" value="Unassembled WGS sequence"/>
</dbReference>
<dbReference type="InterPro" id="IPR013604">
    <property type="entry name" value="7TM_chemorcpt"/>
</dbReference>
<feature type="transmembrane region" description="Helical" evidence="6">
    <location>
        <begin position="166"/>
        <end position="184"/>
    </location>
</feature>
<keyword evidence="4 6" id="KW-1133">Transmembrane helix</keyword>
<gene>
    <name evidence="7" type="ORF">ODALV1_LOCUS17981</name>
</gene>